<dbReference type="InterPro" id="IPR004198">
    <property type="entry name" value="Znf_C5HC2"/>
</dbReference>
<proteinExistence type="predicted"/>
<gene>
    <name evidence="6" type="ORF">SAY87_002830</name>
</gene>
<name>A0AAN7PVU0_9MYRT</name>
<feature type="domain" description="JmjN" evidence="4">
    <location>
        <begin position="193"/>
        <end position="234"/>
    </location>
</feature>
<dbReference type="InterPro" id="IPR003347">
    <property type="entry name" value="JmjC_dom"/>
</dbReference>
<evidence type="ECO:0000259" key="5">
    <source>
        <dbReference type="PROSITE" id="PS51184"/>
    </source>
</evidence>
<sequence>MLLWSCHMCATSASGPEVTQITKKRTTKREKERYCSSTASEFVRVMGTEFMRASTVLENEEYPSLPPGFESFSSVTLEGVKGKLKEDIKREDGSLMGSLEPSIASEPSSMKIKMEVEHSSDKSTTRSLRRRTGVKYNQYDYSLDDDSLREKNVWPLAKLPRGVIRGCPVCCNCQKVIARWHPEDARRPNLDDAPVFYPTEEEFGDALKYIESIRPRAEQYGICRIVPPPSWKPPCPLKEKNMWENSSFATRVQRIDKLQNRDSVRKMSNIQGQMKKKRRKGRRTGAEPSIGRGSNLYVGDSGETFGFEPGPEFTLDTFEKYANEFKSLYFRQNRDTCAIANSLPQDSSEPSVDDIEGEYWRMVEKPTEEIEVLYGADLETGAFASGFPKISRESSSASGGCYAQSGWNLNNFPRLPGSLLSYETCDISGVLVPWLYIGMCFSSFCWHVEDHHLYAINYLHWGSPKLWYGVPGTDAVKLEEAMKKHLPGLFEEQPDLLHKLITQLNPSILRSEGVSVYRCIQNAGEFVLTFPRAYHSGFNCGFNCAEAVNVAPIDWLPHGQIAVDLYRFQGRRTSVSHDKLLLGAAREAVKAHWEINSLKKNTQNNLRWIDVCGKDGLLTKTFKERVEMERTRRKSLCNNSRILKMDSSFDLVCERECSICLFDLHLSAVGCGCSPDRYACLDHAKQLCSCSCSWGSKYFLFRYDINELNILVEALEGRLSAIYRWARLDLGLSLSCNSSSQPSGVITAISHSAEGTVLKELKPQSSVSYIKELLLKNLSNKAKTTDPVEVVMTNHCSQSLGNEVNYSGISPLGETKKKPLTALEQSEVVLLSDDEDEKPKLQKLHVGALEEISAEKREESLDRVVGSNNGAGICSTSICDVTSTAVKIQEYTSAPGKANIFPLLQPVESINRFETFGFSSPAFVQVTWAGLRRLRNSTFPFRLLLFSSPSFHGTLSNCPLFFLYHIWLSRSDVGAHFHSLCFLNMEEIMV</sequence>
<dbReference type="InterPro" id="IPR003349">
    <property type="entry name" value="JmjN"/>
</dbReference>
<dbReference type="GO" id="GO:0005634">
    <property type="term" value="C:nucleus"/>
    <property type="evidence" value="ECO:0007669"/>
    <property type="project" value="UniProtKB-SubCell"/>
</dbReference>
<keyword evidence="7" id="KW-1185">Reference proteome</keyword>
<dbReference type="PANTHER" id="PTHR10694">
    <property type="entry name" value="LYSINE-SPECIFIC DEMETHYLASE"/>
    <property type="match status" value="1"/>
</dbReference>
<dbReference type="PROSITE" id="PS51184">
    <property type="entry name" value="JMJC"/>
    <property type="match status" value="1"/>
</dbReference>
<dbReference type="Pfam" id="PF02375">
    <property type="entry name" value="JmjN"/>
    <property type="match status" value="1"/>
</dbReference>
<accession>A0AAN7PVU0</accession>
<dbReference type="Pfam" id="PF02373">
    <property type="entry name" value="JmjC"/>
    <property type="match status" value="1"/>
</dbReference>
<evidence type="ECO:0000256" key="2">
    <source>
        <dbReference type="ARBA" id="ARBA00023242"/>
    </source>
</evidence>
<evidence type="ECO:0000256" key="1">
    <source>
        <dbReference type="ARBA" id="ARBA00004123"/>
    </source>
</evidence>
<dbReference type="EMBL" id="JAXIOK010000015">
    <property type="protein sequence ID" value="KAK4754726.1"/>
    <property type="molecule type" value="Genomic_DNA"/>
</dbReference>
<evidence type="ECO:0008006" key="8">
    <source>
        <dbReference type="Google" id="ProtNLM"/>
    </source>
</evidence>
<dbReference type="SMART" id="SM00545">
    <property type="entry name" value="JmjN"/>
    <property type="match status" value="1"/>
</dbReference>
<comment type="subcellular location">
    <subcellularLocation>
        <location evidence="1">Nucleus</location>
    </subcellularLocation>
</comment>
<organism evidence="6 7">
    <name type="scientific">Trapa incisa</name>
    <dbReference type="NCBI Taxonomy" id="236973"/>
    <lineage>
        <taxon>Eukaryota</taxon>
        <taxon>Viridiplantae</taxon>
        <taxon>Streptophyta</taxon>
        <taxon>Embryophyta</taxon>
        <taxon>Tracheophyta</taxon>
        <taxon>Spermatophyta</taxon>
        <taxon>Magnoliopsida</taxon>
        <taxon>eudicotyledons</taxon>
        <taxon>Gunneridae</taxon>
        <taxon>Pentapetalae</taxon>
        <taxon>rosids</taxon>
        <taxon>malvids</taxon>
        <taxon>Myrtales</taxon>
        <taxon>Lythraceae</taxon>
        <taxon>Trapa</taxon>
    </lineage>
</organism>
<dbReference type="SMART" id="SM00558">
    <property type="entry name" value="JmjC"/>
    <property type="match status" value="1"/>
</dbReference>
<evidence type="ECO:0000259" key="4">
    <source>
        <dbReference type="PROSITE" id="PS51183"/>
    </source>
</evidence>
<evidence type="ECO:0000313" key="7">
    <source>
        <dbReference type="Proteomes" id="UP001345219"/>
    </source>
</evidence>
<evidence type="ECO:0000256" key="3">
    <source>
        <dbReference type="SAM" id="MobiDB-lite"/>
    </source>
</evidence>
<dbReference type="GO" id="GO:0006355">
    <property type="term" value="P:regulation of DNA-templated transcription"/>
    <property type="evidence" value="ECO:0007669"/>
    <property type="project" value="UniProtKB-ARBA"/>
</dbReference>
<dbReference type="Proteomes" id="UP001345219">
    <property type="component" value="Chromosome 2"/>
</dbReference>
<feature type="compositionally biased region" description="Basic residues" evidence="3">
    <location>
        <begin position="274"/>
        <end position="283"/>
    </location>
</feature>
<comment type="caution">
    <text evidence="6">The sequence shown here is derived from an EMBL/GenBank/DDBJ whole genome shotgun (WGS) entry which is preliminary data.</text>
</comment>
<dbReference type="AlphaFoldDB" id="A0AAN7PVU0"/>
<evidence type="ECO:0000313" key="6">
    <source>
        <dbReference type="EMBL" id="KAK4754726.1"/>
    </source>
</evidence>
<dbReference type="PANTHER" id="PTHR10694:SF113">
    <property type="entry name" value="PROTEIN JUMONJI"/>
    <property type="match status" value="1"/>
</dbReference>
<feature type="region of interest" description="Disordered" evidence="3">
    <location>
        <begin position="270"/>
        <end position="295"/>
    </location>
</feature>
<reference evidence="6 7" key="1">
    <citation type="journal article" date="2023" name="Hortic Res">
        <title>Pangenome of water caltrop reveals structural variations and asymmetric subgenome divergence after allopolyploidization.</title>
        <authorList>
            <person name="Zhang X."/>
            <person name="Chen Y."/>
            <person name="Wang L."/>
            <person name="Yuan Y."/>
            <person name="Fang M."/>
            <person name="Shi L."/>
            <person name="Lu R."/>
            <person name="Comes H.P."/>
            <person name="Ma Y."/>
            <person name="Chen Y."/>
            <person name="Huang G."/>
            <person name="Zhou Y."/>
            <person name="Zheng Z."/>
            <person name="Qiu Y."/>
        </authorList>
    </citation>
    <scope>NUCLEOTIDE SEQUENCE [LARGE SCALE GENOMIC DNA]</scope>
    <source>
        <tissue evidence="6">Roots</tissue>
    </source>
</reference>
<dbReference type="PROSITE" id="PS51183">
    <property type="entry name" value="JMJN"/>
    <property type="match status" value="1"/>
</dbReference>
<feature type="domain" description="JmjC" evidence="5">
    <location>
        <begin position="401"/>
        <end position="567"/>
    </location>
</feature>
<dbReference type="Pfam" id="PF02928">
    <property type="entry name" value="zf-C5HC2"/>
    <property type="match status" value="1"/>
</dbReference>
<keyword evidence="2" id="KW-0539">Nucleus</keyword>
<dbReference type="GO" id="GO:0000785">
    <property type="term" value="C:chromatin"/>
    <property type="evidence" value="ECO:0007669"/>
    <property type="project" value="TreeGrafter"/>
</dbReference>
<protein>
    <recommendedName>
        <fullName evidence="8">Lysine-specific demethylase JMJ16</fullName>
    </recommendedName>
</protein>
<dbReference type="SUPFAM" id="SSF51197">
    <property type="entry name" value="Clavaminate synthase-like"/>
    <property type="match status" value="1"/>
</dbReference>
<dbReference type="Gene3D" id="2.60.120.650">
    <property type="entry name" value="Cupin"/>
    <property type="match status" value="1"/>
</dbReference>
<dbReference type="GO" id="GO:0034647">
    <property type="term" value="F:histone H3K4me/H3K4me2/H3K4me3 demethylase activity"/>
    <property type="evidence" value="ECO:0007669"/>
    <property type="project" value="TreeGrafter"/>
</dbReference>